<dbReference type="InterPro" id="IPR013196">
    <property type="entry name" value="HTH_11"/>
</dbReference>
<dbReference type="InterPro" id="IPR026881">
    <property type="entry name" value="WYL_dom"/>
</dbReference>
<name>A0ABV8SHP4_9BACL</name>
<dbReference type="PROSITE" id="PS52050">
    <property type="entry name" value="WYL"/>
    <property type="match status" value="1"/>
</dbReference>
<dbReference type="InterPro" id="IPR036388">
    <property type="entry name" value="WH-like_DNA-bd_sf"/>
</dbReference>
<protein>
    <submittedName>
        <fullName evidence="3">Helix-turn-helix transcriptional regulator</fullName>
    </submittedName>
</protein>
<dbReference type="Pfam" id="PF08279">
    <property type="entry name" value="HTH_11"/>
    <property type="match status" value="1"/>
</dbReference>
<organism evidence="3 4">
    <name type="scientific">Cohnella boryungensis</name>
    <dbReference type="NCBI Taxonomy" id="768479"/>
    <lineage>
        <taxon>Bacteria</taxon>
        <taxon>Bacillati</taxon>
        <taxon>Bacillota</taxon>
        <taxon>Bacilli</taxon>
        <taxon>Bacillales</taxon>
        <taxon>Paenibacillaceae</taxon>
        <taxon>Cohnella</taxon>
    </lineage>
</organism>
<evidence type="ECO:0000313" key="4">
    <source>
        <dbReference type="Proteomes" id="UP001595755"/>
    </source>
</evidence>
<evidence type="ECO:0000259" key="1">
    <source>
        <dbReference type="Pfam" id="PF08279"/>
    </source>
</evidence>
<dbReference type="InterPro" id="IPR051534">
    <property type="entry name" value="CBASS_pafABC_assoc_protein"/>
</dbReference>
<dbReference type="Pfam" id="PF13280">
    <property type="entry name" value="WYL"/>
    <property type="match status" value="1"/>
</dbReference>
<gene>
    <name evidence="3" type="ORF">ACFO1S_27260</name>
</gene>
<dbReference type="RefSeq" id="WP_204604558.1">
    <property type="nucleotide sequence ID" value="NZ_JBHSED010000071.1"/>
</dbReference>
<dbReference type="Gene3D" id="1.10.10.10">
    <property type="entry name" value="Winged helix-like DNA-binding domain superfamily/Winged helix DNA-binding domain"/>
    <property type="match status" value="1"/>
</dbReference>
<dbReference type="InterPro" id="IPR036390">
    <property type="entry name" value="WH_DNA-bd_sf"/>
</dbReference>
<evidence type="ECO:0000259" key="2">
    <source>
        <dbReference type="Pfam" id="PF13280"/>
    </source>
</evidence>
<dbReference type="PANTHER" id="PTHR34580">
    <property type="match status" value="1"/>
</dbReference>
<dbReference type="PANTHER" id="PTHR34580:SF3">
    <property type="entry name" value="PROTEIN PAFB"/>
    <property type="match status" value="1"/>
</dbReference>
<feature type="domain" description="WYL" evidence="2">
    <location>
        <begin position="139"/>
        <end position="205"/>
    </location>
</feature>
<proteinExistence type="predicted"/>
<dbReference type="Proteomes" id="UP001595755">
    <property type="component" value="Unassembled WGS sequence"/>
</dbReference>
<keyword evidence="4" id="KW-1185">Reference proteome</keyword>
<evidence type="ECO:0000313" key="3">
    <source>
        <dbReference type="EMBL" id="MFC4307129.1"/>
    </source>
</evidence>
<accession>A0ABV8SHP4</accession>
<feature type="domain" description="Helix-turn-helix type 11" evidence="1">
    <location>
        <begin position="8"/>
        <end position="61"/>
    </location>
</feature>
<reference evidence="4" key="1">
    <citation type="journal article" date="2019" name="Int. J. Syst. Evol. Microbiol.">
        <title>The Global Catalogue of Microorganisms (GCM) 10K type strain sequencing project: providing services to taxonomists for standard genome sequencing and annotation.</title>
        <authorList>
            <consortium name="The Broad Institute Genomics Platform"/>
            <consortium name="The Broad Institute Genome Sequencing Center for Infectious Disease"/>
            <person name="Wu L."/>
            <person name="Ma J."/>
        </authorList>
    </citation>
    <scope>NUCLEOTIDE SEQUENCE [LARGE SCALE GENOMIC DNA]</scope>
    <source>
        <strain evidence="4">CGMCC 4.1641</strain>
    </source>
</reference>
<comment type="caution">
    <text evidence="3">The sequence shown here is derived from an EMBL/GenBank/DDBJ whole genome shotgun (WGS) entry which is preliminary data.</text>
</comment>
<dbReference type="SUPFAM" id="SSF46785">
    <property type="entry name" value="Winged helix' DNA-binding domain"/>
    <property type="match status" value="1"/>
</dbReference>
<dbReference type="EMBL" id="JBHSED010000071">
    <property type="protein sequence ID" value="MFC4307129.1"/>
    <property type="molecule type" value="Genomic_DNA"/>
</dbReference>
<sequence length="333" mass="37448">MTKADNMLAILWRLQSGKRVTAGQLAEELEVHVRTVYRCIDSLCASGVPIIADSGPNGGYRILPDFASSPLAFDDEEKKGLVHAAVFATEAGYPYSQALARAVDKLRRYSNERQLDRLERHSGGVSVIYPPLEGKHQALLQMLEEASGEGHTVEMEYDRGRGEASPPRLFDPYGIVYWKGNWYAVGHCAYRGELRSFRVDRIRRLNATEGRFERPAAFSAKDFLLGRLLPAAADAPLLENVRIEGHDRALNELCRHWLFGHALTERGPGEAVFQLERSTLHTYVPYFLLPYGAALKIHSELLVRRMAEVSAKVSEHYQAMFDEMNSRGKESVE</sequence>